<dbReference type="Gene3D" id="3.30.530.20">
    <property type="match status" value="1"/>
</dbReference>
<organism evidence="1 2">
    <name type="scientific">Methanosarcina horonobensis HB-1 = JCM 15518</name>
    <dbReference type="NCBI Taxonomy" id="1434110"/>
    <lineage>
        <taxon>Archaea</taxon>
        <taxon>Methanobacteriati</taxon>
        <taxon>Methanobacteriota</taxon>
        <taxon>Stenosarchaea group</taxon>
        <taxon>Methanomicrobia</taxon>
        <taxon>Methanosarcinales</taxon>
        <taxon>Methanosarcinaceae</taxon>
        <taxon>Methanosarcina</taxon>
    </lineage>
</organism>
<evidence type="ECO:0008006" key="3">
    <source>
        <dbReference type="Google" id="ProtNLM"/>
    </source>
</evidence>
<dbReference type="Pfam" id="PF10604">
    <property type="entry name" value="Polyketide_cyc2"/>
    <property type="match status" value="1"/>
</dbReference>
<dbReference type="PANTHER" id="PTHR36166:SF1">
    <property type="entry name" value="SRPBCC DOMAIN-CONTAINING PROTEIN"/>
    <property type="match status" value="1"/>
</dbReference>
<gene>
    <name evidence="1" type="ORF">MSHOH_0901</name>
</gene>
<dbReference type="OrthoDB" id="66844at2157"/>
<protein>
    <recommendedName>
        <fullName evidence="3">SRPBCC domain-containing protein</fullName>
    </recommendedName>
</protein>
<evidence type="ECO:0000313" key="2">
    <source>
        <dbReference type="Proteomes" id="UP000033101"/>
    </source>
</evidence>
<dbReference type="EMBL" id="CP009516">
    <property type="protein sequence ID" value="AKB77384.1"/>
    <property type="molecule type" value="Genomic_DNA"/>
</dbReference>
<evidence type="ECO:0000313" key="1">
    <source>
        <dbReference type="EMBL" id="AKB77384.1"/>
    </source>
</evidence>
<dbReference type="CDD" id="cd07822">
    <property type="entry name" value="SRPBCC_4"/>
    <property type="match status" value="1"/>
</dbReference>
<dbReference type="SUPFAM" id="SSF55961">
    <property type="entry name" value="Bet v1-like"/>
    <property type="match status" value="1"/>
</dbReference>
<dbReference type="InterPro" id="IPR019587">
    <property type="entry name" value="Polyketide_cyclase/dehydratase"/>
</dbReference>
<dbReference type="GeneID" id="24830066"/>
<sequence>MKFAFDRLGKSRKNETGVATIRFKKEISTEIEIFASADRIWQILMDFAAYPQWNPYIKEISGEAKVGSKIKVHMKPEWEKGVTLHPRIICLEPRKEFTWKGNFFFPGLLDGEHSFILEEISGHRVRFIQKEKFSGIAIPFISVSWSIEKGTVRSFGDMNSALKKRAEKVK</sequence>
<dbReference type="PANTHER" id="PTHR36166">
    <property type="entry name" value="CHROMOSOME 9, WHOLE GENOME SHOTGUN SEQUENCE"/>
    <property type="match status" value="1"/>
</dbReference>
<dbReference type="RefSeq" id="WP_082089237.1">
    <property type="nucleotide sequence ID" value="NZ_CP009516.1"/>
</dbReference>
<proteinExistence type="predicted"/>
<dbReference type="HOGENOM" id="CLU_069867_4_0_2"/>
<dbReference type="AlphaFoldDB" id="A0A0E3S7L6"/>
<dbReference type="PATRIC" id="fig|1434110.4.peg.1123"/>
<dbReference type="KEGG" id="mhor:MSHOH_0901"/>
<dbReference type="InterPro" id="IPR023393">
    <property type="entry name" value="START-like_dom_sf"/>
</dbReference>
<keyword evidence="2" id="KW-1185">Reference proteome</keyword>
<name>A0A0E3S7L6_9EURY</name>
<dbReference type="Proteomes" id="UP000033101">
    <property type="component" value="Chromosome"/>
</dbReference>
<dbReference type="STRING" id="1434110.MSHOH_0901"/>
<accession>A0A0E3S7L6</accession>
<reference evidence="1 2" key="1">
    <citation type="submission" date="2014-07" db="EMBL/GenBank/DDBJ databases">
        <title>Methanogenic archaea and the global carbon cycle.</title>
        <authorList>
            <person name="Henriksen J.R."/>
            <person name="Luke J."/>
            <person name="Reinhart S."/>
            <person name="Benedict M.N."/>
            <person name="Youngblut N.D."/>
            <person name="Metcalf M.E."/>
            <person name="Whitaker R.J."/>
            <person name="Metcalf W.W."/>
        </authorList>
    </citation>
    <scope>NUCLEOTIDE SEQUENCE [LARGE SCALE GENOMIC DNA]</scope>
    <source>
        <strain evidence="1 2">HB-1</strain>
    </source>
</reference>